<keyword evidence="3 8" id="KW-0489">Methyltransferase</keyword>
<dbReference type="PROSITE" id="PS01131">
    <property type="entry name" value="RRNA_A_DIMETH"/>
    <property type="match status" value="1"/>
</dbReference>
<dbReference type="InterPro" id="IPR029063">
    <property type="entry name" value="SAM-dependent_MTases_sf"/>
</dbReference>
<dbReference type="Gene3D" id="3.40.50.150">
    <property type="entry name" value="Vaccinia Virus protein VP39"/>
    <property type="match status" value="1"/>
</dbReference>
<dbReference type="InterPro" id="IPR020598">
    <property type="entry name" value="rRNA_Ade_methylase_Trfase_N"/>
</dbReference>
<protein>
    <submittedName>
        <fullName evidence="8">Ribosomal RNA small subunit methyltransferase A</fullName>
        <ecNumber evidence="8">2.1.1.182</ecNumber>
    </submittedName>
</protein>
<dbReference type="PROSITE" id="PS51689">
    <property type="entry name" value="SAM_RNA_A_N6_MT"/>
    <property type="match status" value="1"/>
</dbReference>
<dbReference type="InterPro" id="IPR001737">
    <property type="entry name" value="KsgA/Erm"/>
</dbReference>
<dbReference type="GO" id="GO:0003723">
    <property type="term" value="F:RNA binding"/>
    <property type="evidence" value="ECO:0007669"/>
    <property type="project" value="UniProtKB-KW"/>
</dbReference>
<feature type="domain" description="Ribosomal RNA adenine methylase transferase N-terminal" evidence="7">
    <location>
        <begin position="36"/>
        <end position="241"/>
    </location>
</feature>
<dbReference type="SMART" id="SM00650">
    <property type="entry name" value="rADc"/>
    <property type="match status" value="1"/>
</dbReference>
<keyword evidence="6" id="KW-0694">RNA-binding</keyword>
<dbReference type="InterPro" id="IPR011530">
    <property type="entry name" value="rRNA_adenine_dimethylase"/>
</dbReference>
<dbReference type="PANTHER" id="PTHR11727">
    <property type="entry name" value="DIMETHYLADENOSINE TRANSFERASE"/>
    <property type="match status" value="1"/>
</dbReference>
<evidence type="ECO:0000259" key="7">
    <source>
        <dbReference type="SMART" id="SM00650"/>
    </source>
</evidence>
<keyword evidence="4 8" id="KW-0808">Transferase</keyword>
<evidence type="ECO:0000256" key="5">
    <source>
        <dbReference type="ARBA" id="ARBA00022691"/>
    </source>
</evidence>
<evidence type="ECO:0000256" key="6">
    <source>
        <dbReference type="ARBA" id="ARBA00022884"/>
    </source>
</evidence>
<evidence type="ECO:0000313" key="8">
    <source>
        <dbReference type="EMBL" id="MPL59637.1"/>
    </source>
</evidence>
<dbReference type="Gene3D" id="1.10.8.100">
    <property type="entry name" value="Ribosomal RNA adenine dimethylase-like, domain 2"/>
    <property type="match status" value="1"/>
</dbReference>
<organism evidence="8">
    <name type="scientific">bioreactor metagenome</name>
    <dbReference type="NCBI Taxonomy" id="1076179"/>
    <lineage>
        <taxon>unclassified sequences</taxon>
        <taxon>metagenomes</taxon>
        <taxon>ecological metagenomes</taxon>
    </lineage>
</organism>
<dbReference type="PANTHER" id="PTHR11727:SF7">
    <property type="entry name" value="DIMETHYLADENOSINE TRANSFERASE-RELATED"/>
    <property type="match status" value="1"/>
</dbReference>
<dbReference type="SUPFAM" id="SSF53335">
    <property type="entry name" value="S-adenosyl-L-methionine-dependent methyltransferases"/>
    <property type="match status" value="1"/>
</dbReference>
<dbReference type="GO" id="GO:0052908">
    <property type="term" value="F:16S rRNA (adenine(1518)-N(6)/adenine(1519)-N(6))-dimethyltransferase activity"/>
    <property type="evidence" value="ECO:0007669"/>
    <property type="project" value="UniProtKB-EC"/>
</dbReference>
<accession>A0A644SZE0</accession>
<name>A0A644SZE0_9ZZZZ</name>
<keyword evidence="1" id="KW-0963">Cytoplasm</keyword>
<keyword evidence="2" id="KW-0698">rRNA processing</keyword>
<evidence type="ECO:0000256" key="4">
    <source>
        <dbReference type="ARBA" id="ARBA00022679"/>
    </source>
</evidence>
<dbReference type="HAMAP" id="MF_00607">
    <property type="entry name" value="16SrRNA_methyltr_A"/>
    <property type="match status" value="1"/>
</dbReference>
<dbReference type="InterPro" id="IPR023165">
    <property type="entry name" value="rRNA_Ade_diMease-like_C"/>
</dbReference>
<dbReference type="GO" id="GO:0005829">
    <property type="term" value="C:cytosol"/>
    <property type="evidence" value="ECO:0007669"/>
    <property type="project" value="TreeGrafter"/>
</dbReference>
<sequence length="314" mass="34228">MTIAYDSPTFIKQFLEAEGLAMSKRFGQNFLVDRNAREKLYAALALPPLREPGTNGLNPPSVWEIGPGIGALTSLLLERGNRVCAFEIDYGFARILNRLFGDNPRFSIVEGDFLKTWRAAALSPAEASSDAKTFPPAARSDDPRATGTLPDLVFGNLPYNAALGIIADLLENLPSPPRMVFTVQKEAARRIVALPGSKDYSAFSVLCASVCEVKMLYDIGASAFWPQPRVTSSVVTLRPRPDPIAAGDRKGFSRFVRSAFSSRRKTLRNNLCARDKGAGPRLDSTLERLGIDPGIRAEALDPPRLFEVYAAIGP</sequence>
<dbReference type="AlphaFoldDB" id="A0A644SZE0"/>
<keyword evidence="5" id="KW-0949">S-adenosyl-L-methionine</keyword>
<dbReference type="Pfam" id="PF00398">
    <property type="entry name" value="RrnaAD"/>
    <property type="match status" value="1"/>
</dbReference>
<dbReference type="InterPro" id="IPR020596">
    <property type="entry name" value="rRNA_Ade_Mease_Trfase_CS"/>
</dbReference>
<evidence type="ECO:0000256" key="3">
    <source>
        <dbReference type="ARBA" id="ARBA00022603"/>
    </source>
</evidence>
<gene>
    <name evidence="8" type="primary">rsmA_3</name>
    <name evidence="8" type="ORF">SDC9_05192</name>
</gene>
<proteinExistence type="inferred from homology"/>
<evidence type="ECO:0000256" key="2">
    <source>
        <dbReference type="ARBA" id="ARBA00022552"/>
    </source>
</evidence>
<reference evidence="8" key="1">
    <citation type="submission" date="2019-08" db="EMBL/GenBank/DDBJ databases">
        <authorList>
            <person name="Kucharzyk K."/>
            <person name="Murdoch R.W."/>
            <person name="Higgins S."/>
            <person name="Loffler F."/>
        </authorList>
    </citation>
    <scope>NUCLEOTIDE SEQUENCE</scope>
</reference>
<dbReference type="NCBIfam" id="TIGR00755">
    <property type="entry name" value="ksgA"/>
    <property type="match status" value="1"/>
</dbReference>
<evidence type="ECO:0000256" key="1">
    <source>
        <dbReference type="ARBA" id="ARBA00022490"/>
    </source>
</evidence>
<dbReference type="EMBL" id="VSSQ01000010">
    <property type="protein sequence ID" value="MPL59637.1"/>
    <property type="molecule type" value="Genomic_DNA"/>
</dbReference>
<dbReference type="EC" id="2.1.1.182" evidence="8"/>
<comment type="caution">
    <text evidence="8">The sequence shown here is derived from an EMBL/GenBank/DDBJ whole genome shotgun (WGS) entry which is preliminary data.</text>
</comment>